<name>A0A2N2E9V2_9BACT</name>
<evidence type="ECO:0000256" key="3">
    <source>
        <dbReference type="SAM" id="MobiDB-lite"/>
    </source>
</evidence>
<dbReference type="PANTHER" id="PTHR44591">
    <property type="entry name" value="STRESS RESPONSE REGULATOR PROTEIN 1"/>
    <property type="match status" value="1"/>
</dbReference>
<dbReference type="PANTHER" id="PTHR44591:SF3">
    <property type="entry name" value="RESPONSE REGULATORY DOMAIN-CONTAINING PROTEIN"/>
    <property type="match status" value="1"/>
</dbReference>
<protein>
    <recommendedName>
        <fullName evidence="4">Response regulatory domain-containing protein</fullName>
    </recommendedName>
</protein>
<dbReference type="SUPFAM" id="SSF52172">
    <property type="entry name" value="CheY-like"/>
    <property type="match status" value="1"/>
</dbReference>
<accession>A0A2N2E9V2</accession>
<dbReference type="SMART" id="SM00448">
    <property type="entry name" value="REC"/>
    <property type="match status" value="1"/>
</dbReference>
<feature type="modified residue" description="4-aspartylphosphate" evidence="2">
    <location>
        <position position="58"/>
    </location>
</feature>
<comment type="caution">
    <text evidence="5">The sequence shown here is derived from an EMBL/GenBank/DDBJ whole genome shotgun (WGS) entry which is preliminary data.</text>
</comment>
<feature type="region of interest" description="Disordered" evidence="3">
    <location>
        <begin position="130"/>
        <end position="149"/>
    </location>
</feature>
<dbReference type="GO" id="GO:0000160">
    <property type="term" value="P:phosphorelay signal transduction system"/>
    <property type="evidence" value="ECO:0007669"/>
    <property type="project" value="InterPro"/>
</dbReference>
<dbReference type="PROSITE" id="PS50110">
    <property type="entry name" value="RESPONSE_REGULATORY"/>
    <property type="match status" value="1"/>
</dbReference>
<dbReference type="InterPro" id="IPR001789">
    <property type="entry name" value="Sig_transdc_resp-reg_receiver"/>
</dbReference>
<dbReference type="InterPro" id="IPR050595">
    <property type="entry name" value="Bact_response_regulator"/>
</dbReference>
<organism evidence="5 6">
    <name type="scientific">Candidatus Falkowbacteria bacterium HGW-Falkowbacteria-1</name>
    <dbReference type="NCBI Taxonomy" id="2013768"/>
    <lineage>
        <taxon>Bacteria</taxon>
        <taxon>Candidatus Falkowiibacteriota</taxon>
    </lineage>
</organism>
<feature type="compositionally biased region" description="Acidic residues" evidence="3">
    <location>
        <begin position="132"/>
        <end position="149"/>
    </location>
</feature>
<evidence type="ECO:0000313" key="6">
    <source>
        <dbReference type="Proteomes" id="UP000233517"/>
    </source>
</evidence>
<evidence type="ECO:0000313" key="5">
    <source>
        <dbReference type="EMBL" id="PKM91533.1"/>
    </source>
</evidence>
<proteinExistence type="predicted"/>
<keyword evidence="1 2" id="KW-0597">Phosphoprotein</keyword>
<feature type="domain" description="Response regulatory" evidence="4">
    <location>
        <begin position="6"/>
        <end position="125"/>
    </location>
</feature>
<evidence type="ECO:0000259" key="4">
    <source>
        <dbReference type="PROSITE" id="PS50110"/>
    </source>
</evidence>
<dbReference type="EMBL" id="PHAI01000002">
    <property type="protein sequence ID" value="PKM91533.1"/>
    <property type="molecule type" value="Genomic_DNA"/>
</dbReference>
<gene>
    <name evidence="5" type="ORF">CVU82_02980</name>
</gene>
<evidence type="ECO:0000256" key="2">
    <source>
        <dbReference type="PROSITE-ProRule" id="PRU00169"/>
    </source>
</evidence>
<dbReference type="Proteomes" id="UP000233517">
    <property type="component" value="Unassembled WGS sequence"/>
</dbReference>
<dbReference type="CDD" id="cd00156">
    <property type="entry name" value="REC"/>
    <property type="match status" value="1"/>
</dbReference>
<reference evidence="5 6" key="1">
    <citation type="journal article" date="2017" name="ISME J.">
        <title>Potential for microbial H2 and metal transformations associated with novel bacteria and archaea in deep terrestrial subsurface sediments.</title>
        <authorList>
            <person name="Hernsdorf A.W."/>
            <person name="Amano Y."/>
            <person name="Miyakawa K."/>
            <person name="Ise K."/>
            <person name="Suzuki Y."/>
            <person name="Anantharaman K."/>
            <person name="Probst A."/>
            <person name="Burstein D."/>
            <person name="Thomas B.C."/>
            <person name="Banfield J.F."/>
        </authorList>
    </citation>
    <scope>NUCLEOTIDE SEQUENCE [LARGE SCALE GENOMIC DNA]</scope>
    <source>
        <strain evidence="5">HGW-Falkowbacteria-1</strain>
    </source>
</reference>
<dbReference type="AlphaFoldDB" id="A0A2N2E9V2"/>
<dbReference type="Pfam" id="PF00072">
    <property type="entry name" value="Response_reg"/>
    <property type="match status" value="1"/>
</dbReference>
<evidence type="ECO:0000256" key="1">
    <source>
        <dbReference type="ARBA" id="ARBA00022553"/>
    </source>
</evidence>
<dbReference type="InterPro" id="IPR011006">
    <property type="entry name" value="CheY-like_superfamily"/>
</dbReference>
<sequence>MKNLNKIFIIEDDLNILYGLRDIFASNDFELDISDSKEDLEELISKIRKFKPDSIILDMVLPEIDGQELIRRIKSDSEISNAEIFIFTDLSDEDGRARGVGLGANYYFMKNEFDIYVFSGKVMRVMRRESLSADDEKDDEETEDLLIMD</sequence>
<dbReference type="Gene3D" id="3.40.50.2300">
    <property type="match status" value="1"/>
</dbReference>